<keyword evidence="5" id="KW-1185">Reference proteome</keyword>
<dbReference type="OrthoDB" id="58601at2759"/>
<gene>
    <name evidence="4" type="ORF">Esi_0039_0132</name>
</gene>
<dbReference type="PANTHER" id="PTHR24171">
    <property type="entry name" value="ANKYRIN REPEAT DOMAIN-CONTAINING PROTEIN 39-RELATED"/>
    <property type="match status" value="1"/>
</dbReference>
<dbReference type="PROSITE" id="PS50297">
    <property type="entry name" value="ANK_REP_REGION"/>
    <property type="match status" value="3"/>
</dbReference>
<dbReference type="SUPFAM" id="SSF48403">
    <property type="entry name" value="Ankyrin repeat"/>
    <property type="match status" value="1"/>
</dbReference>
<dbReference type="AlphaFoldDB" id="D7G014"/>
<dbReference type="eggNOG" id="KOG0192">
    <property type="taxonomic scope" value="Eukaryota"/>
</dbReference>
<dbReference type="Gene3D" id="1.25.40.20">
    <property type="entry name" value="Ankyrin repeat-containing domain"/>
    <property type="match status" value="2"/>
</dbReference>
<dbReference type="InterPro" id="IPR002110">
    <property type="entry name" value="Ankyrin_rpt"/>
</dbReference>
<name>D7G014_ECTSI</name>
<dbReference type="InterPro" id="IPR036770">
    <property type="entry name" value="Ankyrin_rpt-contain_sf"/>
</dbReference>
<feature type="repeat" description="ANK" evidence="3">
    <location>
        <begin position="147"/>
        <end position="179"/>
    </location>
</feature>
<dbReference type="Proteomes" id="UP000002630">
    <property type="component" value="Linkage Group LG21"/>
</dbReference>
<dbReference type="EMBL" id="FN649746">
    <property type="protein sequence ID" value="CBJ48639.1"/>
    <property type="molecule type" value="Genomic_DNA"/>
</dbReference>
<organism evidence="4 5">
    <name type="scientific">Ectocarpus siliculosus</name>
    <name type="common">Brown alga</name>
    <name type="synonym">Conferva siliculosa</name>
    <dbReference type="NCBI Taxonomy" id="2880"/>
    <lineage>
        <taxon>Eukaryota</taxon>
        <taxon>Sar</taxon>
        <taxon>Stramenopiles</taxon>
        <taxon>Ochrophyta</taxon>
        <taxon>PX clade</taxon>
        <taxon>Phaeophyceae</taxon>
        <taxon>Ectocarpales</taxon>
        <taxon>Ectocarpaceae</taxon>
        <taxon>Ectocarpus</taxon>
    </lineage>
</organism>
<evidence type="ECO:0000256" key="2">
    <source>
        <dbReference type="ARBA" id="ARBA00023043"/>
    </source>
</evidence>
<dbReference type="PRINTS" id="PR01415">
    <property type="entry name" value="ANKYRIN"/>
</dbReference>
<dbReference type="STRING" id="2880.D7G014"/>
<dbReference type="Pfam" id="PF00023">
    <property type="entry name" value="Ank"/>
    <property type="match status" value="1"/>
</dbReference>
<dbReference type="SMART" id="SM00248">
    <property type="entry name" value="ANK"/>
    <property type="match status" value="5"/>
</dbReference>
<evidence type="ECO:0000313" key="4">
    <source>
        <dbReference type="EMBL" id="CBJ48639.1"/>
    </source>
</evidence>
<dbReference type="Pfam" id="PF12796">
    <property type="entry name" value="Ank_2"/>
    <property type="match status" value="1"/>
</dbReference>
<dbReference type="PANTHER" id="PTHR24171:SF9">
    <property type="entry name" value="ANKYRIN REPEAT DOMAIN-CONTAINING PROTEIN 39"/>
    <property type="match status" value="1"/>
</dbReference>
<feature type="repeat" description="ANK" evidence="3">
    <location>
        <begin position="180"/>
        <end position="212"/>
    </location>
</feature>
<keyword evidence="1" id="KW-0677">Repeat</keyword>
<dbReference type="EMBL" id="FN648586">
    <property type="protein sequence ID" value="CBJ48639.1"/>
    <property type="molecule type" value="Genomic_DNA"/>
</dbReference>
<keyword evidence="2 3" id="KW-0040">ANK repeat</keyword>
<feature type="repeat" description="ANK" evidence="3">
    <location>
        <begin position="87"/>
        <end position="119"/>
    </location>
</feature>
<evidence type="ECO:0000256" key="1">
    <source>
        <dbReference type="ARBA" id="ARBA00022737"/>
    </source>
</evidence>
<proteinExistence type="predicted"/>
<dbReference type="InParanoid" id="D7G014"/>
<sequence length="296" mass="30669">MDHRFACKRSSSSNPLRGLGEELLTIVWESASSEQLGSWLRVPLEHAAAAAAAAAPEHRCNDDSSPALCLKLLEAGADAFVRRGPVLDRSPLLAAAQAGNAAVVSALLDNGSAPDGEEEDCWESSIFSSSSSAITVGVVDASSSYGGQRTPLHFAASGGHVSMVRALIGAGADLDTADGDGCTPLHLAVFRGFEEVVQELVDAGASVDTSDSEGETPLHTASAHGSLGMVKAILRGSRESNLPCPTDHLEMPPLHRAALGGHCEVMSELLRQGSSLHTLAGNARTALHALTPQKKQ</sequence>
<protein>
    <submittedName>
        <fullName evidence="4">Ankyrin domain protein</fullName>
    </submittedName>
</protein>
<dbReference type="PROSITE" id="PS50088">
    <property type="entry name" value="ANK_REPEAT"/>
    <property type="match status" value="4"/>
</dbReference>
<evidence type="ECO:0000256" key="3">
    <source>
        <dbReference type="PROSITE-ProRule" id="PRU00023"/>
    </source>
</evidence>
<feature type="repeat" description="ANK" evidence="3">
    <location>
        <begin position="213"/>
        <end position="235"/>
    </location>
</feature>
<reference evidence="4 5" key="1">
    <citation type="journal article" date="2010" name="Nature">
        <title>The Ectocarpus genome and the independent evolution of multicellularity in brown algae.</title>
        <authorList>
            <person name="Cock J.M."/>
            <person name="Sterck L."/>
            <person name="Rouze P."/>
            <person name="Scornet D."/>
            <person name="Allen A.E."/>
            <person name="Amoutzias G."/>
            <person name="Anthouard V."/>
            <person name="Artiguenave F."/>
            <person name="Aury J.M."/>
            <person name="Badger J.H."/>
            <person name="Beszteri B."/>
            <person name="Billiau K."/>
            <person name="Bonnet E."/>
            <person name="Bothwell J.H."/>
            <person name="Bowler C."/>
            <person name="Boyen C."/>
            <person name="Brownlee C."/>
            <person name="Carrano C.J."/>
            <person name="Charrier B."/>
            <person name="Cho G.Y."/>
            <person name="Coelho S.M."/>
            <person name="Collen J."/>
            <person name="Corre E."/>
            <person name="Da Silva C."/>
            <person name="Delage L."/>
            <person name="Delaroque N."/>
            <person name="Dittami S.M."/>
            <person name="Doulbeau S."/>
            <person name="Elias M."/>
            <person name="Farnham G."/>
            <person name="Gachon C.M."/>
            <person name="Gschloessl B."/>
            <person name="Heesch S."/>
            <person name="Jabbari K."/>
            <person name="Jubin C."/>
            <person name="Kawai H."/>
            <person name="Kimura K."/>
            <person name="Kloareg B."/>
            <person name="Kupper F.C."/>
            <person name="Lang D."/>
            <person name="Le Bail A."/>
            <person name="Leblanc C."/>
            <person name="Lerouge P."/>
            <person name="Lohr M."/>
            <person name="Lopez P.J."/>
            <person name="Martens C."/>
            <person name="Maumus F."/>
            <person name="Michel G."/>
            <person name="Miranda-Saavedra D."/>
            <person name="Morales J."/>
            <person name="Moreau H."/>
            <person name="Motomura T."/>
            <person name="Nagasato C."/>
            <person name="Napoli C.A."/>
            <person name="Nelson D.R."/>
            <person name="Nyvall-Collen P."/>
            <person name="Peters A.F."/>
            <person name="Pommier C."/>
            <person name="Potin P."/>
            <person name="Poulain J."/>
            <person name="Quesneville H."/>
            <person name="Read B."/>
            <person name="Rensing S.A."/>
            <person name="Ritter A."/>
            <person name="Rousvoal S."/>
            <person name="Samanta M."/>
            <person name="Samson G."/>
            <person name="Schroeder D.C."/>
            <person name="Segurens B."/>
            <person name="Strittmatter M."/>
            <person name="Tonon T."/>
            <person name="Tregear J.W."/>
            <person name="Valentin K."/>
            <person name="von Dassow P."/>
            <person name="Yamagishi T."/>
            <person name="Van de Peer Y."/>
            <person name="Wincker P."/>
        </authorList>
    </citation>
    <scope>NUCLEOTIDE SEQUENCE [LARGE SCALE GENOMIC DNA]</scope>
    <source>
        <strain evidence="5">Ec32 / CCAP1310/4</strain>
    </source>
</reference>
<accession>D7G014</accession>
<evidence type="ECO:0000313" key="5">
    <source>
        <dbReference type="Proteomes" id="UP000002630"/>
    </source>
</evidence>